<dbReference type="OrthoDB" id="41906at2"/>
<evidence type="ECO:0000313" key="3">
    <source>
        <dbReference type="EMBL" id="KFZ39194.1"/>
    </source>
</evidence>
<comment type="caution">
    <text evidence="3">The sequence shown here is derived from an EMBL/GenBank/DDBJ whole genome shotgun (WGS) entry which is preliminary data.</text>
</comment>
<dbReference type="InterPro" id="IPR005130">
    <property type="entry name" value="Ser_deHydtase-like_asu"/>
</dbReference>
<organism evidence="3 4">
    <name type="scientific">Shewanella mangrovi</name>
    <dbReference type="NCBI Taxonomy" id="1515746"/>
    <lineage>
        <taxon>Bacteria</taxon>
        <taxon>Pseudomonadati</taxon>
        <taxon>Pseudomonadota</taxon>
        <taxon>Gammaproteobacteria</taxon>
        <taxon>Alteromonadales</taxon>
        <taxon>Shewanellaceae</taxon>
        <taxon>Shewanella</taxon>
    </lineage>
</organism>
<dbReference type="InterPro" id="IPR021144">
    <property type="entry name" value="UPF0597"/>
</dbReference>
<dbReference type="PANTHER" id="PTHR30501">
    <property type="entry name" value="UPF0597 PROTEIN YHAM"/>
    <property type="match status" value="1"/>
</dbReference>
<dbReference type="GO" id="GO:0080146">
    <property type="term" value="F:L-cysteine desulfhydrase activity"/>
    <property type="evidence" value="ECO:0007669"/>
    <property type="project" value="TreeGrafter"/>
</dbReference>
<dbReference type="AlphaFoldDB" id="A0A094JMB3"/>
<proteinExistence type="inferred from homology"/>
<dbReference type="HAMAP" id="MF_01845">
    <property type="entry name" value="UPF0597"/>
    <property type="match status" value="1"/>
</dbReference>
<dbReference type="Pfam" id="PF03313">
    <property type="entry name" value="SDH_alpha"/>
    <property type="match status" value="1"/>
</dbReference>
<dbReference type="PIRSF" id="PIRSF006054">
    <property type="entry name" value="UCP006054"/>
    <property type="match status" value="1"/>
</dbReference>
<gene>
    <name evidence="3" type="ORF">HR45_02035</name>
</gene>
<feature type="domain" description="Serine dehydratase-like alpha subunit" evidence="2">
    <location>
        <begin position="161"/>
        <end position="424"/>
    </location>
</feature>
<dbReference type="STRING" id="1515746.HR45_02035"/>
<evidence type="ECO:0000256" key="1">
    <source>
        <dbReference type="HAMAP-Rule" id="MF_01845"/>
    </source>
</evidence>
<comment type="similarity">
    <text evidence="1">Belongs to the UPF0597 family.</text>
</comment>
<evidence type="ECO:0000313" key="4">
    <source>
        <dbReference type="Proteomes" id="UP000029264"/>
    </source>
</evidence>
<dbReference type="RefSeq" id="WP_037439153.1">
    <property type="nucleotide sequence ID" value="NZ_JPEO01000001.1"/>
</dbReference>
<evidence type="ECO:0000259" key="2">
    <source>
        <dbReference type="Pfam" id="PF03313"/>
    </source>
</evidence>
<accession>A0A094JMB3</accession>
<name>A0A094JMB3_9GAMM</name>
<reference evidence="3 4" key="1">
    <citation type="submission" date="2014-06" db="EMBL/GenBank/DDBJ databases">
        <title>Shewanella sp. YQH10.</title>
        <authorList>
            <person name="Liu Y."/>
            <person name="Zeng R."/>
        </authorList>
    </citation>
    <scope>NUCLEOTIDE SEQUENCE [LARGE SCALE GENOMIC DNA]</scope>
    <source>
        <strain evidence="3 4">YQH10</strain>
    </source>
</reference>
<protein>
    <recommendedName>
        <fullName evidence="1">UPF0597 protein HR45_02035</fullName>
    </recommendedName>
</protein>
<dbReference type="GO" id="GO:0019450">
    <property type="term" value="P:L-cysteine catabolic process to pyruvate"/>
    <property type="evidence" value="ECO:0007669"/>
    <property type="project" value="TreeGrafter"/>
</dbReference>
<dbReference type="eggNOG" id="COG3681">
    <property type="taxonomic scope" value="Bacteria"/>
</dbReference>
<keyword evidence="4" id="KW-1185">Reference proteome</keyword>
<dbReference type="PANTHER" id="PTHR30501:SF2">
    <property type="entry name" value="UPF0597 PROTEIN YHAM"/>
    <property type="match status" value="1"/>
</dbReference>
<sequence>MHTALWNTFIATVKAEVIPALGCTEPVSVGLAAATARQKLGSVPHSVQVQVSPNLMKNGMGVKVPGTGMNGLAIAAAAGAFGGDADAGLEVFHSLNERQLLQAKALIEQGKVKVSVADTQRVLLAQVTLFAEGHSVRVTIADDHTKIVSIEENGITTFLAEAATNVTPIAASSKLPASVSVEDIYQFATQVPLADIAFIEQSKILNEALSKEGLSADYGLQVGATLKRHVDRGLLTGGLLTDVISRSAAASDARMGGAMLPAMSNSGSGNQGIAATMPVVVAAEYLKASHEQLIRALMLSHLLAIYIKHHQHKLSALCAVTTAAMGSAAGITYLLGGSYQQISFAVSSMIGDVAGVICDGAKNACAMKVSSAAGAAMKSSLMAIDNICVTGEEGIVADDVDGSIRNLSALANGAMTHIDQQILDIMVKKAQ</sequence>
<dbReference type="Proteomes" id="UP000029264">
    <property type="component" value="Unassembled WGS sequence"/>
</dbReference>
<dbReference type="EMBL" id="JPEO01000001">
    <property type="protein sequence ID" value="KFZ39194.1"/>
    <property type="molecule type" value="Genomic_DNA"/>
</dbReference>